<name>A0A944CQN1_9BACI</name>
<protein>
    <submittedName>
        <fullName evidence="1">Uncharacterized protein</fullName>
    </submittedName>
</protein>
<reference evidence="1 2" key="1">
    <citation type="journal article" date="2021" name="Microorganisms">
        <title>Bacterial Dimethylsulfoniopropionate Biosynthesis in the East China Sea.</title>
        <authorList>
            <person name="Liu J."/>
            <person name="Zhang Y."/>
            <person name="Liu J."/>
            <person name="Zhong H."/>
            <person name="Williams B.T."/>
            <person name="Zheng Y."/>
            <person name="Curson A.R.J."/>
            <person name="Sun C."/>
            <person name="Sun H."/>
            <person name="Song D."/>
            <person name="Wagner Mackenzie B."/>
            <person name="Bermejo Martinez A."/>
            <person name="Todd J.D."/>
            <person name="Zhang X.H."/>
        </authorList>
    </citation>
    <scope>NUCLEOTIDE SEQUENCE [LARGE SCALE GENOMIC DNA]</scope>
    <source>
        <strain evidence="1 2">ESS08</strain>
    </source>
</reference>
<evidence type="ECO:0000313" key="1">
    <source>
        <dbReference type="EMBL" id="MBS8266732.1"/>
    </source>
</evidence>
<proteinExistence type="predicted"/>
<dbReference type="AlphaFoldDB" id="A0A944CQN1"/>
<dbReference type="EMBL" id="QTKX01000003">
    <property type="protein sequence ID" value="MBS8266732.1"/>
    <property type="molecule type" value="Genomic_DNA"/>
</dbReference>
<gene>
    <name evidence="1" type="ORF">DYI25_20110</name>
</gene>
<dbReference type="Proteomes" id="UP000761411">
    <property type="component" value="Unassembled WGS sequence"/>
</dbReference>
<keyword evidence="2" id="KW-1185">Reference proteome</keyword>
<comment type="caution">
    <text evidence="1">The sequence shown here is derived from an EMBL/GenBank/DDBJ whole genome shotgun (WGS) entry which is preliminary data.</text>
</comment>
<dbReference type="RefSeq" id="WP_213372251.1">
    <property type="nucleotide sequence ID" value="NZ_QTKX01000003.1"/>
</dbReference>
<evidence type="ECO:0000313" key="2">
    <source>
        <dbReference type="Proteomes" id="UP000761411"/>
    </source>
</evidence>
<sequence length="97" mass="11329">MNIDIDELDGSLPDFSTHEEASEWFSNRFGTQFILKDEDFSEGKRVYYYHIVKNRDAYDRYMASLMDDGKMELKSMEPFESYSTVEISEDGDVSISI</sequence>
<organism evidence="1 2">
    <name type="scientific">Mesobacillus boroniphilus</name>
    <dbReference type="NCBI Taxonomy" id="308892"/>
    <lineage>
        <taxon>Bacteria</taxon>
        <taxon>Bacillati</taxon>
        <taxon>Bacillota</taxon>
        <taxon>Bacilli</taxon>
        <taxon>Bacillales</taxon>
        <taxon>Bacillaceae</taxon>
        <taxon>Mesobacillus</taxon>
    </lineage>
</organism>
<accession>A0A944CQN1</accession>